<dbReference type="AlphaFoldDB" id="A0A2T3N2W4"/>
<dbReference type="InterPro" id="IPR050545">
    <property type="entry name" value="Mycobact_MmpL"/>
</dbReference>
<feature type="transmembrane region" description="Helical" evidence="6">
    <location>
        <begin position="630"/>
        <end position="650"/>
    </location>
</feature>
<feature type="transmembrane region" description="Helical" evidence="6">
    <location>
        <begin position="732"/>
        <end position="755"/>
    </location>
</feature>
<comment type="caution">
    <text evidence="8">The sequence shown here is derived from an EMBL/GenBank/DDBJ whole genome shotgun (WGS) entry which is preliminary data.</text>
</comment>
<evidence type="ECO:0000313" key="9">
    <source>
        <dbReference type="Proteomes" id="UP000240904"/>
    </source>
</evidence>
<evidence type="ECO:0000256" key="2">
    <source>
        <dbReference type="ARBA" id="ARBA00022475"/>
    </source>
</evidence>
<dbReference type="SUPFAM" id="SSF82866">
    <property type="entry name" value="Multidrug efflux transporter AcrB transmembrane domain"/>
    <property type="match status" value="2"/>
</dbReference>
<comment type="subcellular location">
    <subcellularLocation>
        <location evidence="1">Cell membrane</location>
        <topology evidence="1">Multi-pass membrane protein</topology>
    </subcellularLocation>
</comment>
<dbReference type="InterPro" id="IPR000731">
    <property type="entry name" value="SSD"/>
</dbReference>
<feature type="transmembrane region" description="Helical" evidence="6">
    <location>
        <begin position="223"/>
        <end position="242"/>
    </location>
</feature>
<dbReference type="Proteomes" id="UP000240904">
    <property type="component" value="Unassembled WGS sequence"/>
</dbReference>
<feature type="transmembrane region" description="Helical" evidence="6">
    <location>
        <begin position="656"/>
        <end position="677"/>
    </location>
</feature>
<evidence type="ECO:0000256" key="3">
    <source>
        <dbReference type="ARBA" id="ARBA00022692"/>
    </source>
</evidence>
<feature type="domain" description="SSD" evidence="7">
    <location>
        <begin position="257"/>
        <end position="371"/>
    </location>
</feature>
<keyword evidence="3 6" id="KW-0812">Transmembrane</keyword>
<dbReference type="GO" id="GO:0005886">
    <property type="term" value="C:plasma membrane"/>
    <property type="evidence" value="ECO:0007669"/>
    <property type="project" value="UniProtKB-SubCell"/>
</dbReference>
<keyword evidence="5 6" id="KW-0472">Membrane</keyword>
<feature type="transmembrane region" description="Helical" evidence="6">
    <location>
        <begin position="278"/>
        <end position="297"/>
    </location>
</feature>
<evidence type="ECO:0000256" key="4">
    <source>
        <dbReference type="ARBA" id="ARBA00022989"/>
    </source>
</evidence>
<dbReference type="OrthoDB" id="9803781at2"/>
<feature type="transmembrane region" description="Helical" evidence="6">
    <location>
        <begin position="698"/>
        <end position="720"/>
    </location>
</feature>
<evidence type="ECO:0000256" key="5">
    <source>
        <dbReference type="ARBA" id="ARBA00023136"/>
    </source>
</evidence>
<dbReference type="RefSeq" id="WP_107282070.1">
    <property type="nucleotide sequence ID" value="NZ_PYMC01000002.1"/>
</dbReference>
<evidence type="ECO:0000259" key="7">
    <source>
        <dbReference type="PROSITE" id="PS50156"/>
    </source>
</evidence>
<dbReference type="PANTHER" id="PTHR33406:SF12">
    <property type="entry name" value="BLR2997 PROTEIN"/>
    <property type="match status" value="1"/>
</dbReference>
<dbReference type="Pfam" id="PF03176">
    <property type="entry name" value="MMPL"/>
    <property type="match status" value="2"/>
</dbReference>
<feature type="domain" description="SSD" evidence="7">
    <location>
        <begin position="664"/>
        <end position="754"/>
    </location>
</feature>
<feature type="transmembrane region" description="Helical" evidence="6">
    <location>
        <begin position="249"/>
        <end position="272"/>
    </location>
</feature>
<feature type="transmembrane region" description="Helical" evidence="6">
    <location>
        <begin position="349"/>
        <end position="372"/>
    </location>
</feature>
<dbReference type="Gene3D" id="1.20.1640.10">
    <property type="entry name" value="Multidrug efflux transporter AcrB transmembrane domain"/>
    <property type="match status" value="2"/>
</dbReference>
<dbReference type="PANTHER" id="PTHR33406">
    <property type="entry name" value="MEMBRANE PROTEIN MJ1562-RELATED"/>
    <property type="match status" value="1"/>
</dbReference>
<keyword evidence="2" id="KW-1003">Cell membrane</keyword>
<dbReference type="EMBL" id="PYMC01000002">
    <property type="protein sequence ID" value="PSW06706.1"/>
    <property type="molecule type" value="Genomic_DNA"/>
</dbReference>
<keyword evidence="9" id="KW-1185">Reference proteome</keyword>
<protein>
    <submittedName>
        <fullName evidence="8">RND transporter</fullName>
    </submittedName>
</protein>
<feature type="transmembrane region" description="Helical" evidence="6">
    <location>
        <begin position="604"/>
        <end position="623"/>
    </location>
</feature>
<keyword evidence="4 6" id="KW-1133">Transmembrane helix</keyword>
<evidence type="ECO:0000256" key="1">
    <source>
        <dbReference type="ARBA" id="ARBA00004651"/>
    </source>
</evidence>
<accession>A0A2T3N2W4</accession>
<name>A0A2T3N2W4_9GAMM</name>
<proteinExistence type="predicted"/>
<reference evidence="8 9" key="1">
    <citation type="submission" date="2018-03" db="EMBL/GenBank/DDBJ databases">
        <title>Whole genome sequencing of Histamine producing bacteria.</title>
        <authorList>
            <person name="Butler K."/>
        </authorList>
    </citation>
    <scope>NUCLEOTIDE SEQUENCE [LARGE SCALE GENOMIC DNA]</scope>
    <source>
        <strain evidence="8 9">DSM 16190</strain>
    </source>
</reference>
<evidence type="ECO:0000313" key="8">
    <source>
        <dbReference type="EMBL" id="PSW06706.1"/>
    </source>
</evidence>
<dbReference type="InterPro" id="IPR004869">
    <property type="entry name" value="MMPL_dom"/>
</dbReference>
<evidence type="ECO:0000256" key="6">
    <source>
        <dbReference type="SAM" id="Phobius"/>
    </source>
</evidence>
<organism evidence="8 9">
    <name type="scientific">Photobacterium lipolyticum</name>
    <dbReference type="NCBI Taxonomy" id="266810"/>
    <lineage>
        <taxon>Bacteria</taxon>
        <taxon>Pseudomonadati</taxon>
        <taxon>Pseudomonadota</taxon>
        <taxon>Gammaproteobacteria</taxon>
        <taxon>Vibrionales</taxon>
        <taxon>Vibrionaceae</taxon>
        <taxon>Photobacterium</taxon>
    </lineage>
</organism>
<feature type="transmembrane region" description="Helical" evidence="6">
    <location>
        <begin position="401"/>
        <end position="420"/>
    </location>
</feature>
<dbReference type="PROSITE" id="PS50156">
    <property type="entry name" value="SSD"/>
    <property type="match status" value="2"/>
</dbReference>
<sequence>MTVWLRLLSSLKNIRRLTFISLFICFMAMSGLTKLTMVSDYRIFFDSDNPELMTYESIQQQYLSSDNVLLMLIPPEGQDALSEQGLALQLWLTDQAWLLPFVTRVDSLPNFPRTQVDGDDLYIEELLQQADQINPSLVAELKAFVTQEIQLTDQLVDRQGHFSALNLTVQLPGNNPKEETLQVAAGIKKLVAEAKLDWPEYRLYSTGTVMLNNAFFEAAKADFISLIPVMLLGIIIAASLLLRSWLAMLSLTTVMSLSIAAALGMSAHLGMALSAPTVSVPIILATISVASSVHLLAAIQRQQGEPLLRLQHALKKTLAPITLTNLTTIIGFLSMNFSDSPPFRDLGNMVALGVFFSWVLTLSVIPCLLLHLPMISNSAPQTVEVMMSWLGNAVSRHYRKILLFGLPVTIGLSLFAFSNVPNDDFVDYFDHSVPFRQQTDFINDNLTGIYSLEFSVETSEINGMLHPDRLKTIEQFSLWLREQPEVTAVVTITDVLKDIRQNMHQGDPDQYLLPDSQQETAQYILLYEMSLPFGKSLNDRINMDKSATRITARLMNLDSIGMKAFETRALAFWQSSNRDPSVSLQYSSPTLMFSHIGVKNTQSLIEGGLLALVLISLLLIAIFRSLFFGIFSAIPNLLPVMLAFGAWGLFSGEISMGLASVSSMVIGIVVDDTVHFLHHFRRYRQQCAIELAVKKTMVAIGPAMIISSLVLTLGFLMLSFSSFDKNAAMGLLTALTIVLAVVADLLLLPALLIWLDKMFLRRSPVSQHATGGSL</sequence>
<gene>
    <name evidence="8" type="ORF">C9I89_04005</name>
</gene>
<feature type="transmembrane region" description="Helical" evidence="6">
    <location>
        <begin position="318"/>
        <end position="337"/>
    </location>
</feature>